<dbReference type="EC" id="2.7.6.3" evidence="3"/>
<dbReference type="AlphaFoldDB" id="A0A317QDC7"/>
<gene>
    <name evidence="14" type="ORF">DET45_103176</name>
</gene>
<dbReference type="OrthoDB" id="582926at2"/>
<evidence type="ECO:0000256" key="11">
    <source>
        <dbReference type="ARBA" id="ARBA00029766"/>
    </source>
</evidence>
<keyword evidence="5" id="KW-0808">Transferase</keyword>
<evidence type="ECO:0000256" key="2">
    <source>
        <dbReference type="ARBA" id="ARBA00005810"/>
    </source>
</evidence>
<evidence type="ECO:0000259" key="13">
    <source>
        <dbReference type="Pfam" id="PF01288"/>
    </source>
</evidence>
<dbReference type="Pfam" id="PF01288">
    <property type="entry name" value="HPPK"/>
    <property type="match status" value="1"/>
</dbReference>
<keyword evidence="15" id="KW-1185">Reference proteome</keyword>
<keyword evidence="7 14" id="KW-0418">Kinase</keyword>
<evidence type="ECO:0000256" key="8">
    <source>
        <dbReference type="ARBA" id="ARBA00022840"/>
    </source>
</evidence>
<dbReference type="GO" id="GO:0046654">
    <property type="term" value="P:tetrahydrofolate biosynthetic process"/>
    <property type="evidence" value="ECO:0007669"/>
    <property type="project" value="UniProtKB-UniPathway"/>
</dbReference>
<evidence type="ECO:0000256" key="4">
    <source>
        <dbReference type="ARBA" id="ARBA00016218"/>
    </source>
</evidence>
<reference evidence="14 15" key="1">
    <citation type="submission" date="2018-05" db="EMBL/GenBank/DDBJ databases">
        <title>Freshwater and sediment microbial communities from various areas in North America, analyzing microbe dynamics in response to fracking.</title>
        <authorList>
            <person name="Lamendella R."/>
        </authorList>
    </citation>
    <scope>NUCLEOTIDE SEQUENCE [LARGE SCALE GENOMIC DNA]</scope>
    <source>
        <strain evidence="14 15">125B1</strain>
    </source>
</reference>
<dbReference type="SUPFAM" id="SSF55083">
    <property type="entry name" value="6-hydroxymethyl-7,8-dihydropterin pyrophosphokinase, HPPK"/>
    <property type="match status" value="1"/>
</dbReference>
<evidence type="ECO:0000256" key="9">
    <source>
        <dbReference type="ARBA" id="ARBA00022909"/>
    </source>
</evidence>
<comment type="pathway">
    <text evidence="1">Cofactor biosynthesis; tetrahydrofolate biosynthesis; 2-amino-4-hydroxy-6-hydroxymethyl-7,8-dihydropteridine diphosphate from 7,8-dihydroneopterin triphosphate: step 4/4.</text>
</comment>
<keyword evidence="6" id="KW-0547">Nucleotide-binding</keyword>
<evidence type="ECO:0000256" key="3">
    <source>
        <dbReference type="ARBA" id="ARBA00013253"/>
    </source>
</evidence>
<organism evidence="14 15">
    <name type="scientific">Pseudidiomarina maritima</name>
    <dbReference type="NCBI Taxonomy" id="519453"/>
    <lineage>
        <taxon>Bacteria</taxon>
        <taxon>Pseudomonadati</taxon>
        <taxon>Pseudomonadota</taxon>
        <taxon>Gammaproteobacteria</taxon>
        <taxon>Alteromonadales</taxon>
        <taxon>Idiomarinaceae</taxon>
        <taxon>Pseudidiomarina</taxon>
    </lineage>
</organism>
<dbReference type="UniPathway" id="UPA00077">
    <property type="reaction ID" value="UER00155"/>
</dbReference>
<keyword evidence="8" id="KW-0067">ATP-binding</keyword>
<evidence type="ECO:0000256" key="1">
    <source>
        <dbReference type="ARBA" id="ARBA00005051"/>
    </source>
</evidence>
<evidence type="ECO:0000313" key="15">
    <source>
        <dbReference type="Proteomes" id="UP000246964"/>
    </source>
</evidence>
<dbReference type="PANTHER" id="PTHR43071:SF1">
    <property type="entry name" value="2-AMINO-4-HYDROXY-6-HYDROXYMETHYLDIHYDROPTERIDINE PYROPHOSPHOKINASE"/>
    <property type="match status" value="1"/>
</dbReference>
<keyword evidence="9" id="KW-0289">Folate biosynthesis</keyword>
<dbReference type="EMBL" id="QGTT01000003">
    <property type="protein sequence ID" value="PWW14484.1"/>
    <property type="molecule type" value="Genomic_DNA"/>
</dbReference>
<comment type="caution">
    <text evidence="14">The sequence shown here is derived from an EMBL/GenBank/DDBJ whole genome shotgun (WGS) entry which is preliminary data.</text>
</comment>
<evidence type="ECO:0000256" key="7">
    <source>
        <dbReference type="ARBA" id="ARBA00022777"/>
    </source>
</evidence>
<dbReference type="GO" id="GO:0003848">
    <property type="term" value="F:2-amino-4-hydroxy-6-hydroxymethyldihydropteridine diphosphokinase activity"/>
    <property type="evidence" value="ECO:0007669"/>
    <property type="project" value="UniProtKB-EC"/>
</dbReference>
<dbReference type="GO" id="GO:0005524">
    <property type="term" value="F:ATP binding"/>
    <property type="evidence" value="ECO:0007669"/>
    <property type="project" value="UniProtKB-KW"/>
</dbReference>
<sequence>MNRIYLCSMGANLAPEQNFKLAKQQLTTLGEAWYSAALYTQPVAIETDHEFLNALLLLRTSYNPEQLKQQFNAIETSLGRDRTDPNCSHKDRPMDLDILGELQAPTTATHQQVWQQVPAYLADVVPDLQRQWQQLYEGKRHAS</sequence>
<name>A0A317QDC7_9GAMM</name>
<evidence type="ECO:0000256" key="12">
    <source>
        <dbReference type="ARBA" id="ARBA00033413"/>
    </source>
</evidence>
<evidence type="ECO:0000313" key="14">
    <source>
        <dbReference type="EMBL" id="PWW14484.1"/>
    </source>
</evidence>
<dbReference type="GO" id="GO:0016301">
    <property type="term" value="F:kinase activity"/>
    <property type="evidence" value="ECO:0007669"/>
    <property type="project" value="UniProtKB-KW"/>
</dbReference>
<comment type="similarity">
    <text evidence="2">Belongs to the HPPK family.</text>
</comment>
<feature type="domain" description="7,8-dihydro-6-hydroxymethylpterin-pyrophosphokinase" evidence="13">
    <location>
        <begin position="8"/>
        <end position="118"/>
    </location>
</feature>
<dbReference type="InterPro" id="IPR000550">
    <property type="entry name" value="Hppk"/>
</dbReference>
<dbReference type="RefSeq" id="WP_110075374.1">
    <property type="nucleotide sequence ID" value="NZ_QGTT01000003.1"/>
</dbReference>
<dbReference type="PANTHER" id="PTHR43071">
    <property type="entry name" value="2-AMINO-4-HYDROXY-6-HYDROXYMETHYLDIHYDROPTERIDINE PYROPHOSPHOKINASE"/>
    <property type="match status" value="1"/>
</dbReference>
<evidence type="ECO:0000256" key="6">
    <source>
        <dbReference type="ARBA" id="ARBA00022741"/>
    </source>
</evidence>
<proteinExistence type="inferred from homology"/>
<accession>A0A317QDC7</accession>
<dbReference type="GO" id="GO:0046656">
    <property type="term" value="P:folic acid biosynthetic process"/>
    <property type="evidence" value="ECO:0007669"/>
    <property type="project" value="UniProtKB-KW"/>
</dbReference>
<protein>
    <recommendedName>
        <fullName evidence="4">2-amino-4-hydroxy-6-hydroxymethyldihydropteridine pyrophosphokinase</fullName>
        <ecNumber evidence="3">2.7.6.3</ecNumber>
    </recommendedName>
    <alternativeName>
        <fullName evidence="11">6-hydroxymethyl-7,8-dihydropterin pyrophosphokinase</fullName>
    </alternativeName>
    <alternativeName>
        <fullName evidence="12">7,8-dihydro-6-hydroxymethylpterin-pyrophosphokinase</fullName>
    </alternativeName>
</protein>
<dbReference type="InterPro" id="IPR035907">
    <property type="entry name" value="Hppk_sf"/>
</dbReference>
<evidence type="ECO:0000256" key="5">
    <source>
        <dbReference type="ARBA" id="ARBA00022679"/>
    </source>
</evidence>
<comment type="function">
    <text evidence="10">Catalyzes the transfer of pyrophosphate from adenosine triphosphate (ATP) to 6-hydroxymethyl-7,8-dihydropterin, an enzymatic step in folate biosynthesis pathway.</text>
</comment>
<evidence type="ECO:0000256" key="10">
    <source>
        <dbReference type="ARBA" id="ARBA00029409"/>
    </source>
</evidence>
<dbReference type="Gene3D" id="3.30.70.560">
    <property type="entry name" value="7,8-Dihydro-6-hydroxymethylpterin-pyrophosphokinase HPPK"/>
    <property type="match status" value="1"/>
</dbReference>
<dbReference type="Proteomes" id="UP000246964">
    <property type="component" value="Unassembled WGS sequence"/>
</dbReference>